<comment type="caution">
    <text evidence="1">The sequence shown here is derived from an EMBL/GenBank/DDBJ whole genome shotgun (WGS) entry which is preliminary data.</text>
</comment>
<reference evidence="1 2" key="1">
    <citation type="submission" date="2023-01" db="EMBL/GenBank/DDBJ databases">
        <authorList>
            <person name="Whitehead M."/>
        </authorList>
    </citation>
    <scope>NUCLEOTIDE SEQUENCE [LARGE SCALE GENOMIC DNA]</scope>
</reference>
<evidence type="ECO:0000313" key="2">
    <source>
        <dbReference type="Proteomes" id="UP001160148"/>
    </source>
</evidence>
<dbReference type="AlphaFoldDB" id="A0AAV0WNN2"/>
<protein>
    <recommendedName>
        <fullName evidence="3">Nuclease HARBI1</fullName>
    </recommendedName>
</protein>
<sequence length="149" mass="16826">MANDYEQAVMFAMINVERLGAQNIRQPFGVKVNPFLALSDTAFVKTYRLSKKLTNYLIELVTPFIKQPKCSSALSVQDKVLITLQFFGTGSYQLPTGNSRYSAVSQSSVSRSISEITNALNQPTIFNSKVKFPKNIEELRKLRNEYAYV</sequence>
<proteinExistence type="predicted"/>
<evidence type="ECO:0008006" key="3">
    <source>
        <dbReference type="Google" id="ProtNLM"/>
    </source>
</evidence>
<keyword evidence="2" id="KW-1185">Reference proteome</keyword>
<dbReference type="EMBL" id="CARXXK010000002">
    <property type="protein sequence ID" value="CAI6357101.1"/>
    <property type="molecule type" value="Genomic_DNA"/>
</dbReference>
<gene>
    <name evidence="1" type="ORF">MEUPH1_LOCUS12765</name>
</gene>
<name>A0AAV0WNN2_9HEMI</name>
<evidence type="ECO:0000313" key="1">
    <source>
        <dbReference type="EMBL" id="CAI6357101.1"/>
    </source>
</evidence>
<organism evidence="1 2">
    <name type="scientific">Macrosiphum euphorbiae</name>
    <name type="common">potato aphid</name>
    <dbReference type="NCBI Taxonomy" id="13131"/>
    <lineage>
        <taxon>Eukaryota</taxon>
        <taxon>Metazoa</taxon>
        <taxon>Ecdysozoa</taxon>
        <taxon>Arthropoda</taxon>
        <taxon>Hexapoda</taxon>
        <taxon>Insecta</taxon>
        <taxon>Pterygota</taxon>
        <taxon>Neoptera</taxon>
        <taxon>Paraneoptera</taxon>
        <taxon>Hemiptera</taxon>
        <taxon>Sternorrhyncha</taxon>
        <taxon>Aphidomorpha</taxon>
        <taxon>Aphidoidea</taxon>
        <taxon>Aphididae</taxon>
        <taxon>Macrosiphini</taxon>
        <taxon>Macrosiphum</taxon>
    </lineage>
</organism>
<dbReference type="Proteomes" id="UP001160148">
    <property type="component" value="Unassembled WGS sequence"/>
</dbReference>
<accession>A0AAV0WNN2</accession>